<evidence type="ECO:0000256" key="4">
    <source>
        <dbReference type="ARBA" id="ARBA00022519"/>
    </source>
</evidence>
<evidence type="ECO:0000313" key="11">
    <source>
        <dbReference type="EMBL" id="MCT4371595.1"/>
    </source>
</evidence>
<reference evidence="11" key="3">
    <citation type="submission" date="2024-05" db="EMBL/GenBank/DDBJ databases">
        <title>Yangia mangrovi SAOS 153D genome.</title>
        <authorList>
            <person name="Verma A."/>
            <person name="Pal Y."/>
            <person name="Sundharam S."/>
            <person name="Bisht B."/>
            <person name="Srinivasan K."/>
        </authorList>
    </citation>
    <scope>NUCLEOTIDE SEQUENCE</scope>
    <source>
        <strain evidence="11">SAOS 153D</strain>
    </source>
</reference>
<evidence type="ECO:0000256" key="1">
    <source>
        <dbReference type="ARBA" id="ARBA00004429"/>
    </source>
</evidence>
<dbReference type="EMBL" id="NTHN01000018">
    <property type="protein sequence ID" value="PBD20864.1"/>
    <property type="molecule type" value="Genomic_DNA"/>
</dbReference>
<evidence type="ECO:0000256" key="8">
    <source>
        <dbReference type="ARBA" id="ARBA00038436"/>
    </source>
</evidence>
<reference evidence="12" key="1">
    <citation type="submission" date="2017-09" db="EMBL/GenBank/DDBJ databases">
        <title>Yangia sp. SAOS 153D whole genome sequencing.</title>
        <authorList>
            <person name="Verma A."/>
            <person name="Krishnamurthi S."/>
        </authorList>
    </citation>
    <scope>NUCLEOTIDE SEQUENCE [LARGE SCALE GENOMIC DNA]</scope>
    <source>
        <strain evidence="12">SAOS 153D</strain>
    </source>
</reference>
<evidence type="ECO:0000256" key="7">
    <source>
        <dbReference type="ARBA" id="ARBA00023136"/>
    </source>
</evidence>
<dbReference type="PANTHER" id="PTHR35011:SF2">
    <property type="entry name" value="2,3-DIKETO-L-GULONATE TRAP TRANSPORTER SMALL PERMEASE PROTEIN YIAM"/>
    <property type="match status" value="1"/>
</dbReference>
<comment type="subunit">
    <text evidence="9">The complex comprises the extracytoplasmic solute receptor protein and the two transmembrane proteins.</text>
</comment>
<reference evidence="13" key="2">
    <citation type="submission" date="2023-07" db="EMBL/GenBank/DDBJ databases">
        <title>Yangia mangrovi SAOS 153D genome.</title>
        <authorList>
            <person name="Verma A."/>
            <person name="Pal Y."/>
            <person name="Sundharam S."/>
            <person name="Bisht B."/>
            <person name="Srinivasan K."/>
        </authorList>
    </citation>
    <scope>NUCLEOTIDE SEQUENCE [LARGE SCALE GENOMIC DNA]</scope>
    <source>
        <strain evidence="13">SAOS 153D</strain>
    </source>
</reference>
<dbReference type="InterPro" id="IPR055348">
    <property type="entry name" value="DctQ"/>
</dbReference>
<dbReference type="OrthoDB" id="6104548at2"/>
<feature type="transmembrane region" description="Helical" evidence="9">
    <location>
        <begin position="89"/>
        <end position="112"/>
    </location>
</feature>
<evidence type="ECO:0000313" key="12">
    <source>
        <dbReference type="EMBL" id="PBD20864.1"/>
    </source>
</evidence>
<feature type="domain" description="Tripartite ATP-independent periplasmic transporters DctQ component" evidence="10">
    <location>
        <begin position="28"/>
        <end position="159"/>
    </location>
</feature>
<dbReference type="RefSeq" id="WP_095880641.1">
    <property type="nucleotide sequence ID" value="NZ_NTHN02000028.1"/>
</dbReference>
<dbReference type="AlphaFoldDB" id="A0A2A3K276"/>
<keyword evidence="2 9" id="KW-0813">Transport</keyword>
<evidence type="ECO:0000313" key="13">
    <source>
        <dbReference type="Proteomes" id="UP000217448"/>
    </source>
</evidence>
<proteinExistence type="inferred from homology"/>
<keyword evidence="4 9" id="KW-0997">Cell inner membrane</keyword>
<sequence>MVPFLSRLDQLLGFVLKAVVVLTGLAVAVMLVVGIFFRSALEHPVFGLEEIVLFSVMWFYMCGAVLASRERSHLAADFMSVMVSDPRKLRIIGTVTTAISLVLAIFFTAWAWSLVSWGIERGQSTPVFSLPMWVSQASLLFAAVCFVLYLARDLVRDLSGKEY</sequence>
<dbReference type="GO" id="GO:0022857">
    <property type="term" value="F:transmembrane transporter activity"/>
    <property type="evidence" value="ECO:0007669"/>
    <property type="project" value="UniProtKB-UniRule"/>
</dbReference>
<comment type="subcellular location">
    <subcellularLocation>
        <location evidence="1 9">Cell inner membrane</location>
        <topology evidence="1 9">Multi-pass membrane protein</topology>
    </subcellularLocation>
</comment>
<dbReference type="Pfam" id="PF04290">
    <property type="entry name" value="DctQ"/>
    <property type="match status" value="1"/>
</dbReference>
<keyword evidence="6 9" id="KW-1133">Transmembrane helix</keyword>
<keyword evidence="3" id="KW-1003">Cell membrane</keyword>
<dbReference type="Proteomes" id="UP000217448">
    <property type="component" value="Unassembled WGS sequence"/>
</dbReference>
<feature type="transmembrane region" description="Helical" evidence="9">
    <location>
        <begin position="132"/>
        <end position="151"/>
    </location>
</feature>
<dbReference type="EMBL" id="NTHN02000028">
    <property type="protein sequence ID" value="MCT4371595.1"/>
    <property type="molecule type" value="Genomic_DNA"/>
</dbReference>
<evidence type="ECO:0000256" key="6">
    <source>
        <dbReference type="ARBA" id="ARBA00022989"/>
    </source>
</evidence>
<accession>A0A2A3K276</accession>
<organism evidence="12">
    <name type="scientific">Alloyangia mangrovi</name>
    <dbReference type="NCBI Taxonomy" id="1779329"/>
    <lineage>
        <taxon>Bacteria</taxon>
        <taxon>Pseudomonadati</taxon>
        <taxon>Pseudomonadota</taxon>
        <taxon>Alphaproteobacteria</taxon>
        <taxon>Rhodobacterales</taxon>
        <taxon>Roseobacteraceae</taxon>
        <taxon>Alloyangia</taxon>
    </lineage>
</organism>
<evidence type="ECO:0000256" key="3">
    <source>
        <dbReference type="ARBA" id="ARBA00022475"/>
    </source>
</evidence>
<comment type="caution">
    <text evidence="12">The sequence shown here is derived from an EMBL/GenBank/DDBJ whole genome shotgun (WGS) entry which is preliminary data.</text>
</comment>
<dbReference type="PANTHER" id="PTHR35011">
    <property type="entry name" value="2,3-DIKETO-L-GULONATE TRAP TRANSPORTER SMALL PERMEASE PROTEIN YIAM"/>
    <property type="match status" value="1"/>
</dbReference>
<comment type="function">
    <text evidence="9">Part of the tripartite ATP-independent periplasmic (TRAP) transport system.</text>
</comment>
<evidence type="ECO:0000256" key="9">
    <source>
        <dbReference type="RuleBase" id="RU369079"/>
    </source>
</evidence>
<evidence type="ECO:0000256" key="2">
    <source>
        <dbReference type="ARBA" id="ARBA00022448"/>
    </source>
</evidence>
<name>A0A2A3K276_9RHOB</name>
<keyword evidence="7 9" id="KW-0472">Membrane</keyword>
<evidence type="ECO:0000259" key="10">
    <source>
        <dbReference type="Pfam" id="PF04290"/>
    </source>
</evidence>
<feature type="transmembrane region" description="Helical" evidence="9">
    <location>
        <begin position="12"/>
        <end position="39"/>
    </location>
</feature>
<gene>
    <name evidence="12" type="ORF">CLG85_01405</name>
    <name evidence="11" type="ORF">CLG85_015215</name>
</gene>
<keyword evidence="5 9" id="KW-0812">Transmembrane</keyword>
<dbReference type="InterPro" id="IPR007387">
    <property type="entry name" value="TRAP_DctQ"/>
</dbReference>
<dbReference type="GO" id="GO:0015740">
    <property type="term" value="P:C4-dicarboxylate transport"/>
    <property type="evidence" value="ECO:0007669"/>
    <property type="project" value="TreeGrafter"/>
</dbReference>
<feature type="transmembrane region" description="Helical" evidence="9">
    <location>
        <begin position="51"/>
        <end position="68"/>
    </location>
</feature>
<dbReference type="GO" id="GO:0005886">
    <property type="term" value="C:plasma membrane"/>
    <property type="evidence" value="ECO:0007669"/>
    <property type="project" value="UniProtKB-SubCell"/>
</dbReference>
<comment type="similarity">
    <text evidence="8 9">Belongs to the TRAP transporter small permease family.</text>
</comment>
<protein>
    <recommendedName>
        <fullName evidence="9">TRAP transporter small permease protein</fullName>
    </recommendedName>
</protein>
<keyword evidence="13" id="KW-1185">Reference proteome</keyword>
<evidence type="ECO:0000256" key="5">
    <source>
        <dbReference type="ARBA" id="ARBA00022692"/>
    </source>
</evidence>